<gene>
    <name evidence="6" type="ORF">NDES1114_LOCUS26382</name>
</gene>
<dbReference type="InterPro" id="IPR013520">
    <property type="entry name" value="Ribonucl_H"/>
</dbReference>
<protein>
    <recommendedName>
        <fullName evidence="5">Exonuclease domain-containing protein</fullName>
    </recommendedName>
</protein>
<keyword evidence="1" id="KW-0540">Nuclease</keyword>
<dbReference type="InterPro" id="IPR012337">
    <property type="entry name" value="RNaseH-like_sf"/>
</dbReference>
<evidence type="ECO:0000256" key="3">
    <source>
        <dbReference type="ARBA" id="ARBA00022839"/>
    </source>
</evidence>
<dbReference type="GO" id="GO:0000175">
    <property type="term" value="F:3'-5'-RNA exonuclease activity"/>
    <property type="evidence" value="ECO:0007669"/>
    <property type="project" value="InterPro"/>
</dbReference>
<dbReference type="EMBL" id="HBGF01039421">
    <property type="protein sequence ID" value="CAD9138524.1"/>
    <property type="molecule type" value="Transcribed_RNA"/>
</dbReference>
<keyword evidence="2" id="KW-0378">Hydrolase</keyword>
<evidence type="ECO:0000313" key="6">
    <source>
        <dbReference type="EMBL" id="CAD9138524.1"/>
    </source>
</evidence>
<dbReference type="InterPro" id="IPR051274">
    <property type="entry name" value="3-5_Exoribonuclease"/>
</dbReference>
<dbReference type="AlphaFoldDB" id="A0A7S1MQX0"/>
<feature type="domain" description="Exonuclease" evidence="5">
    <location>
        <begin position="106"/>
        <end position="300"/>
    </location>
</feature>
<evidence type="ECO:0000256" key="2">
    <source>
        <dbReference type="ARBA" id="ARBA00022801"/>
    </source>
</evidence>
<dbReference type="InterPro" id="IPR047201">
    <property type="entry name" value="ERI-1_3'hExo-like"/>
</dbReference>
<dbReference type="CDD" id="cd06133">
    <property type="entry name" value="ERI-1_3'hExo_like"/>
    <property type="match status" value="1"/>
</dbReference>
<proteinExistence type="predicted"/>
<dbReference type="SUPFAM" id="SSF53098">
    <property type="entry name" value="Ribonuclease H-like"/>
    <property type="match status" value="1"/>
</dbReference>
<evidence type="ECO:0000256" key="4">
    <source>
        <dbReference type="SAM" id="MobiDB-lite"/>
    </source>
</evidence>
<dbReference type="PANTHER" id="PTHR23044:SF61">
    <property type="entry name" value="3'-5' EXORIBONUCLEASE 1-RELATED"/>
    <property type="match status" value="1"/>
</dbReference>
<organism evidence="6">
    <name type="scientific">Neobodo designis</name>
    <name type="common">Flagellated protozoan</name>
    <name type="synonym">Bodo designis</name>
    <dbReference type="NCBI Taxonomy" id="312471"/>
    <lineage>
        <taxon>Eukaryota</taxon>
        <taxon>Discoba</taxon>
        <taxon>Euglenozoa</taxon>
        <taxon>Kinetoplastea</taxon>
        <taxon>Metakinetoplastina</taxon>
        <taxon>Neobodonida</taxon>
        <taxon>Neobodo</taxon>
    </lineage>
</organism>
<dbReference type="Gene3D" id="3.30.420.10">
    <property type="entry name" value="Ribonuclease H-like superfamily/Ribonuclease H"/>
    <property type="match status" value="1"/>
</dbReference>
<feature type="region of interest" description="Disordered" evidence="4">
    <location>
        <begin position="1"/>
        <end position="40"/>
    </location>
</feature>
<keyword evidence="3" id="KW-0269">Exonuclease</keyword>
<dbReference type="InterPro" id="IPR036397">
    <property type="entry name" value="RNaseH_sf"/>
</dbReference>
<accession>A0A7S1MQX0</accession>
<dbReference type="SMART" id="SM00479">
    <property type="entry name" value="EXOIII"/>
    <property type="match status" value="1"/>
</dbReference>
<dbReference type="Pfam" id="PF00929">
    <property type="entry name" value="RNase_T"/>
    <property type="match status" value="1"/>
</dbReference>
<evidence type="ECO:0000259" key="5">
    <source>
        <dbReference type="SMART" id="SM00479"/>
    </source>
</evidence>
<name>A0A7S1MQX0_NEODS</name>
<sequence>MPSNRELRLQHNNLSLLRKSEADPETAEAMQRLRSGSSELTSSNAAAAAAAAGDAGSAAARPRVNRFGSLGSNKPRGANARQMLRQADDEISTRAPPNRCSAHHDVLLVIDFEATCDANVHNFPNEIIEFPCVALDTRTCRVIGEFHSFVRPILRPKLTEFCTELTGITQDQVDAAPPLPEVVARFEQWHADLVNGGNPDDGAAGRRPLRTVVATDGPWDMRDFMHRQAVLRDGVRFPPLFYRWVNLRKEYASFFKIKPIGVGQMLTRVGLTFEGRQHSGIADARNIARIAVALISRGCRLNHISSIEPNGEDARIAAMVKAIEGA</sequence>
<dbReference type="GO" id="GO:0003676">
    <property type="term" value="F:nucleic acid binding"/>
    <property type="evidence" value="ECO:0007669"/>
    <property type="project" value="InterPro"/>
</dbReference>
<dbReference type="PANTHER" id="PTHR23044">
    <property type="entry name" value="3'-5' EXONUCLEASE ERI1-RELATED"/>
    <property type="match status" value="1"/>
</dbReference>
<evidence type="ECO:0000256" key="1">
    <source>
        <dbReference type="ARBA" id="ARBA00022722"/>
    </source>
</evidence>
<reference evidence="6" key="1">
    <citation type="submission" date="2021-01" db="EMBL/GenBank/DDBJ databases">
        <authorList>
            <person name="Corre E."/>
            <person name="Pelletier E."/>
            <person name="Niang G."/>
            <person name="Scheremetjew M."/>
            <person name="Finn R."/>
            <person name="Kale V."/>
            <person name="Holt S."/>
            <person name="Cochrane G."/>
            <person name="Meng A."/>
            <person name="Brown T."/>
            <person name="Cohen L."/>
        </authorList>
    </citation>
    <scope>NUCLEOTIDE SEQUENCE</scope>
    <source>
        <strain evidence="6">CCAP 1951/1</strain>
    </source>
</reference>